<dbReference type="PANTHER" id="PTHR47958">
    <property type="entry name" value="ATP-DEPENDENT RNA HELICASE DBP3"/>
    <property type="match status" value="1"/>
</dbReference>
<evidence type="ECO:0000256" key="4">
    <source>
        <dbReference type="ARBA" id="ARBA00022771"/>
    </source>
</evidence>
<dbReference type="GO" id="GO:0005737">
    <property type="term" value="C:cytoplasm"/>
    <property type="evidence" value="ECO:0007669"/>
    <property type="project" value="UniProtKB-ARBA"/>
</dbReference>
<evidence type="ECO:0000256" key="6">
    <source>
        <dbReference type="ARBA" id="ARBA00022806"/>
    </source>
</evidence>
<organism evidence="16 17">
    <name type="scientific">Hydnum rufescens UP504</name>
    <dbReference type="NCBI Taxonomy" id="1448309"/>
    <lineage>
        <taxon>Eukaryota</taxon>
        <taxon>Fungi</taxon>
        <taxon>Dikarya</taxon>
        <taxon>Basidiomycota</taxon>
        <taxon>Agaricomycotina</taxon>
        <taxon>Agaricomycetes</taxon>
        <taxon>Cantharellales</taxon>
        <taxon>Hydnaceae</taxon>
        <taxon>Hydnum</taxon>
    </lineage>
</organism>
<dbReference type="OrthoDB" id="196131at2759"/>
<keyword evidence="7" id="KW-0862">Zinc</keyword>
<dbReference type="InterPro" id="IPR014001">
    <property type="entry name" value="Helicase_ATP-bd"/>
</dbReference>
<evidence type="ECO:0000256" key="5">
    <source>
        <dbReference type="ARBA" id="ARBA00022801"/>
    </source>
</evidence>
<evidence type="ECO:0000256" key="11">
    <source>
        <dbReference type="PROSITE-ProRule" id="PRU00552"/>
    </source>
</evidence>
<dbReference type="GO" id="GO:0016787">
    <property type="term" value="F:hydrolase activity"/>
    <property type="evidence" value="ECO:0007669"/>
    <property type="project" value="UniProtKB-KW"/>
</dbReference>
<evidence type="ECO:0000256" key="10">
    <source>
        <dbReference type="ARBA" id="ARBA00047984"/>
    </source>
</evidence>
<sequence length="617" mass="69282">MTPDVSTPKRRRIEPEEPLTLDNSDDYVPYIPVAQRRQQRLEQLANRGYSRSSALNTVNDAEEQEAREDEEREEELRREKARKERTLLEEAQEVHKRKAEEDGKKTTWEKDQEADEKILAAIVNQRKLASDLELAKGILYTESLRSSWRPPRFIRERSEAQHARLREKYHIIVDGEEIPPPIARFSDMKIPAPMLKHLKSKGIVDPTPIQLQGLPTAFAGRDMIGIAFTGSGKTLAFSLPLVMIALEEDAKLPLEKGEGPVGVILCPSRELANQTYENILEWTGAMAAGGYTQLNTLLCIGGISMAEQSHVFNKGLHIVVATPGRLIDMLEKKRFNFESCKYMCMDEADRMIDLGFEDDVRNIMSFFKHQRQTLLFSATMPRKIQDFAQQSLVRPVLVNVGRAGAANLDVLQVVEYVKQEAKMVYLLECLQKTPPPVIIFSENKNEVDDIQEYLLLKGVEAVAIHGSKTQDERQYAIKSFKSGAKDVMVASSVASKGLDFNEIQHVIIFSMPKEIEDYVHQIGRTGRSGKTGIATTFVNMNTPEQTLLDLKYLLMEAGQKVPPFLMSVEDPRAAQGGALKGCPVCGGLGHTISNCPKLEDTQRRTMASHRGNDEGGY</sequence>
<keyword evidence="2" id="KW-0479">Metal-binding</keyword>
<evidence type="ECO:0000256" key="8">
    <source>
        <dbReference type="ARBA" id="ARBA00022840"/>
    </source>
</evidence>
<dbReference type="Proteomes" id="UP000886523">
    <property type="component" value="Unassembled WGS sequence"/>
</dbReference>
<feature type="domain" description="Helicase C-terminal" evidence="14">
    <location>
        <begin position="409"/>
        <end position="572"/>
    </location>
</feature>
<evidence type="ECO:0000313" key="16">
    <source>
        <dbReference type="EMBL" id="KAF9514442.1"/>
    </source>
</evidence>
<feature type="compositionally biased region" description="Acidic residues" evidence="12">
    <location>
        <begin position="16"/>
        <end position="25"/>
    </location>
</feature>
<reference evidence="16" key="1">
    <citation type="journal article" date="2020" name="Nat. Commun.">
        <title>Large-scale genome sequencing of mycorrhizal fungi provides insights into the early evolution of symbiotic traits.</title>
        <authorList>
            <person name="Miyauchi S."/>
            <person name="Kiss E."/>
            <person name="Kuo A."/>
            <person name="Drula E."/>
            <person name="Kohler A."/>
            <person name="Sanchez-Garcia M."/>
            <person name="Morin E."/>
            <person name="Andreopoulos B."/>
            <person name="Barry K.W."/>
            <person name="Bonito G."/>
            <person name="Buee M."/>
            <person name="Carver A."/>
            <person name="Chen C."/>
            <person name="Cichocki N."/>
            <person name="Clum A."/>
            <person name="Culley D."/>
            <person name="Crous P.W."/>
            <person name="Fauchery L."/>
            <person name="Girlanda M."/>
            <person name="Hayes R.D."/>
            <person name="Keri Z."/>
            <person name="LaButti K."/>
            <person name="Lipzen A."/>
            <person name="Lombard V."/>
            <person name="Magnuson J."/>
            <person name="Maillard F."/>
            <person name="Murat C."/>
            <person name="Nolan M."/>
            <person name="Ohm R.A."/>
            <person name="Pangilinan J."/>
            <person name="Pereira M.F."/>
            <person name="Perotto S."/>
            <person name="Peter M."/>
            <person name="Pfister S."/>
            <person name="Riley R."/>
            <person name="Sitrit Y."/>
            <person name="Stielow J.B."/>
            <person name="Szollosi G."/>
            <person name="Zifcakova L."/>
            <person name="Stursova M."/>
            <person name="Spatafora J.W."/>
            <person name="Tedersoo L."/>
            <person name="Vaario L.M."/>
            <person name="Yamada A."/>
            <person name="Yan M."/>
            <person name="Wang P."/>
            <person name="Xu J."/>
            <person name="Bruns T."/>
            <person name="Baldrian P."/>
            <person name="Vilgalys R."/>
            <person name="Dunand C."/>
            <person name="Henrissat B."/>
            <person name="Grigoriev I.V."/>
            <person name="Hibbett D."/>
            <person name="Nagy L.G."/>
            <person name="Martin F.M."/>
        </authorList>
    </citation>
    <scope>NUCLEOTIDE SEQUENCE</scope>
    <source>
        <strain evidence="16">UP504</strain>
    </source>
</reference>
<dbReference type="EMBL" id="MU128960">
    <property type="protein sequence ID" value="KAF9514442.1"/>
    <property type="molecule type" value="Genomic_DNA"/>
</dbReference>
<evidence type="ECO:0000256" key="3">
    <source>
        <dbReference type="ARBA" id="ARBA00022741"/>
    </source>
</evidence>
<proteinExistence type="predicted"/>
<dbReference type="SMART" id="SM00490">
    <property type="entry name" value="HELICc"/>
    <property type="match status" value="1"/>
</dbReference>
<dbReference type="Pfam" id="PF00271">
    <property type="entry name" value="Helicase_C"/>
    <property type="match status" value="1"/>
</dbReference>
<keyword evidence="6" id="KW-0347">Helicase</keyword>
<evidence type="ECO:0000313" key="17">
    <source>
        <dbReference type="Proteomes" id="UP000886523"/>
    </source>
</evidence>
<dbReference type="InterPro" id="IPR027417">
    <property type="entry name" value="P-loop_NTPase"/>
</dbReference>
<feature type="short sequence motif" description="Q motif" evidence="11">
    <location>
        <begin position="183"/>
        <end position="211"/>
    </location>
</feature>
<accession>A0A9P6AZ87</accession>
<dbReference type="InterPro" id="IPR011545">
    <property type="entry name" value="DEAD/DEAH_box_helicase_dom"/>
</dbReference>
<dbReference type="PROSITE" id="PS51192">
    <property type="entry name" value="HELICASE_ATP_BIND_1"/>
    <property type="match status" value="1"/>
</dbReference>
<gene>
    <name evidence="16" type="ORF">BS47DRAFT_1328848</name>
</gene>
<evidence type="ECO:0000259" key="15">
    <source>
        <dbReference type="PROSITE" id="PS51195"/>
    </source>
</evidence>
<protein>
    <recommendedName>
        <fullName evidence="1">RNA helicase</fullName>
        <ecNumber evidence="1">3.6.4.13</ecNumber>
    </recommendedName>
</protein>
<keyword evidence="8" id="KW-0067">ATP-binding</keyword>
<dbReference type="GO" id="GO:0008270">
    <property type="term" value="F:zinc ion binding"/>
    <property type="evidence" value="ECO:0007669"/>
    <property type="project" value="UniProtKB-KW"/>
</dbReference>
<comment type="caution">
    <text evidence="16">The sequence shown here is derived from an EMBL/GenBank/DDBJ whole genome shotgun (WGS) entry which is preliminary data.</text>
</comment>
<dbReference type="GO" id="GO:0003724">
    <property type="term" value="F:RNA helicase activity"/>
    <property type="evidence" value="ECO:0007669"/>
    <property type="project" value="UniProtKB-EC"/>
</dbReference>
<dbReference type="FunFam" id="3.40.50.300:FF:000657">
    <property type="entry name" value="Probable ATP-dependent RNA helicase DDX41"/>
    <property type="match status" value="1"/>
</dbReference>
<evidence type="ECO:0000256" key="2">
    <source>
        <dbReference type="ARBA" id="ARBA00022723"/>
    </source>
</evidence>
<keyword evidence="3" id="KW-0547">Nucleotide-binding</keyword>
<dbReference type="SUPFAM" id="SSF52540">
    <property type="entry name" value="P-loop containing nucleoside triphosphate hydrolases"/>
    <property type="match status" value="2"/>
</dbReference>
<comment type="catalytic activity">
    <reaction evidence="10">
        <text>ATP + H2O = ADP + phosphate + H(+)</text>
        <dbReference type="Rhea" id="RHEA:13065"/>
        <dbReference type="ChEBI" id="CHEBI:15377"/>
        <dbReference type="ChEBI" id="CHEBI:15378"/>
        <dbReference type="ChEBI" id="CHEBI:30616"/>
        <dbReference type="ChEBI" id="CHEBI:43474"/>
        <dbReference type="ChEBI" id="CHEBI:456216"/>
        <dbReference type="EC" id="3.6.4.13"/>
    </reaction>
</comment>
<dbReference type="PROSITE" id="PS51194">
    <property type="entry name" value="HELICASE_CTER"/>
    <property type="match status" value="1"/>
</dbReference>
<evidence type="ECO:0000259" key="14">
    <source>
        <dbReference type="PROSITE" id="PS51194"/>
    </source>
</evidence>
<feature type="region of interest" description="Disordered" evidence="12">
    <location>
        <begin position="43"/>
        <end position="109"/>
    </location>
</feature>
<dbReference type="CDD" id="cd18787">
    <property type="entry name" value="SF2_C_DEAD"/>
    <property type="match status" value="1"/>
</dbReference>
<keyword evidence="4" id="KW-0863">Zinc-finger</keyword>
<feature type="domain" description="Helicase ATP-binding" evidence="13">
    <location>
        <begin position="214"/>
        <end position="398"/>
    </location>
</feature>
<keyword evidence="5" id="KW-0378">Hydrolase</keyword>
<dbReference type="Pfam" id="PF00270">
    <property type="entry name" value="DEAD"/>
    <property type="match status" value="1"/>
</dbReference>
<name>A0A9P6AZ87_9AGAM</name>
<dbReference type="AlphaFoldDB" id="A0A9P6AZ87"/>
<dbReference type="GO" id="GO:0005524">
    <property type="term" value="F:ATP binding"/>
    <property type="evidence" value="ECO:0007669"/>
    <property type="project" value="UniProtKB-KW"/>
</dbReference>
<dbReference type="GO" id="GO:0003723">
    <property type="term" value="F:RNA binding"/>
    <property type="evidence" value="ECO:0007669"/>
    <property type="project" value="UniProtKB-KW"/>
</dbReference>
<dbReference type="InterPro" id="IPR001650">
    <property type="entry name" value="Helicase_C-like"/>
</dbReference>
<dbReference type="EC" id="3.6.4.13" evidence="1"/>
<evidence type="ECO:0000256" key="12">
    <source>
        <dbReference type="SAM" id="MobiDB-lite"/>
    </source>
</evidence>
<feature type="compositionally biased region" description="Basic and acidic residues" evidence="12">
    <location>
        <begin position="74"/>
        <end position="109"/>
    </location>
</feature>
<dbReference type="InterPro" id="IPR014014">
    <property type="entry name" value="RNA_helicase_DEAD_Q_motif"/>
</dbReference>
<feature type="compositionally biased region" description="Acidic residues" evidence="12">
    <location>
        <begin position="60"/>
        <end position="73"/>
    </location>
</feature>
<keyword evidence="9" id="KW-0694">RNA-binding</keyword>
<evidence type="ECO:0000259" key="13">
    <source>
        <dbReference type="PROSITE" id="PS51192"/>
    </source>
</evidence>
<evidence type="ECO:0000256" key="9">
    <source>
        <dbReference type="ARBA" id="ARBA00022884"/>
    </source>
</evidence>
<dbReference type="SMART" id="SM00487">
    <property type="entry name" value="DEXDc"/>
    <property type="match status" value="1"/>
</dbReference>
<feature type="domain" description="DEAD-box RNA helicase Q" evidence="15">
    <location>
        <begin position="183"/>
        <end position="211"/>
    </location>
</feature>
<evidence type="ECO:0000256" key="7">
    <source>
        <dbReference type="ARBA" id="ARBA00022833"/>
    </source>
</evidence>
<dbReference type="PROSITE" id="PS51195">
    <property type="entry name" value="Q_MOTIF"/>
    <property type="match status" value="1"/>
</dbReference>
<feature type="compositionally biased region" description="Polar residues" evidence="12">
    <location>
        <begin position="49"/>
        <end position="59"/>
    </location>
</feature>
<dbReference type="Gene3D" id="3.40.50.300">
    <property type="entry name" value="P-loop containing nucleotide triphosphate hydrolases"/>
    <property type="match status" value="2"/>
</dbReference>
<feature type="region of interest" description="Disordered" evidence="12">
    <location>
        <begin position="1"/>
        <end position="28"/>
    </location>
</feature>
<keyword evidence="17" id="KW-1185">Reference proteome</keyword>
<evidence type="ECO:0000256" key="1">
    <source>
        <dbReference type="ARBA" id="ARBA00012552"/>
    </source>
</evidence>